<dbReference type="eggNOG" id="KOG2486">
    <property type="taxonomic scope" value="Eukaryota"/>
</dbReference>
<evidence type="ECO:0000313" key="7">
    <source>
        <dbReference type="Proteomes" id="UP000015241"/>
    </source>
</evidence>
<keyword evidence="4" id="KW-0342">GTP-binding</keyword>
<keyword evidence="7" id="KW-1185">Reference proteome</keyword>
<evidence type="ECO:0000256" key="1">
    <source>
        <dbReference type="ARBA" id="ARBA00022723"/>
    </source>
</evidence>
<dbReference type="Proteomes" id="UP000015241">
    <property type="component" value="Unassembled WGS sequence"/>
</dbReference>
<dbReference type="CDD" id="cd01876">
    <property type="entry name" value="YihA_EngB"/>
    <property type="match status" value="1"/>
</dbReference>
<sequence>MPGLSRHGHFPLLRSITRSFSSDSSKDIFSDSGAADILVTVAKAGNLPQLQRLPEVSQSICSGIHTALIAELRSLLQVLECNLYSIRVAHRAAGRANVGKSTLLNALLGRRNLARTSQKPGRTQTLNFYRVGREPGKLILVDAPGYGTRGRPQWGALFNHYVEMRTELRRIYLLVNAAHGLNDADRAMLQSLDEQCQAASSTTFTLQAIITKADNLVRSADGRGAIRDIQKDIFEAAPTCLPAIVTAALDDTRLGIDEMRKSIAEACGLT</sequence>
<dbReference type="InterPro" id="IPR027417">
    <property type="entry name" value="P-loop_NTPase"/>
</dbReference>
<reference evidence="6 7" key="1">
    <citation type="journal article" date="2012" name="Science">
        <title>The Paleozoic origin of enzymatic lignin decomposition reconstructed from 31 fungal genomes.</title>
        <authorList>
            <person name="Floudas D."/>
            <person name="Binder M."/>
            <person name="Riley R."/>
            <person name="Barry K."/>
            <person name="Blanchette R.A."/>
            <person name="Henrissat B."/>
            <person name="Martinez A.T."/>
            <person name="Otillar R."/>
            <person name="Spatafora J.W."/>
            <person name="Yadav J.S."/>
            <person name="Aerts A."/>
            <person name="Benoit I."/>
            <person name="Boyd A."/>
            <person name="Carlson A."/>
            <person name="Copeland A."/>
            <person name="Coutinho P.M."/>
            <person name="de Vries R.P."/>
            <person name="Ferreira P."/>
            <person name="Findley K."/>
            <person name="Foster B."/>
            <person name="Gaskell J."/>
            <person name="Glotzer D."/>
            <person name="Gorecki P."/>
            <person name="Heitman J."/>
            <person name="Hesse C."/>
            <person name="Hori C."/>
            <person name="Igarashi K."/>
            <person name="Jurgens J.A."/>
            <person name="Kallen N."/>
            <person name="Kersten P."/>
            <person name="Kohler A."/>
            <person name="Kuees U."/>
            <person name="Kumar T.K.A."/>
            <person name="Kuo A."/>
            <person name="LaButti K."/>
            <person name="Larrondo L.F."/>
            <person name="Lindquist E."/>
            <person name="Ling A."/>
            <person name="Lombard V."/>
            <person name="Lucas S."/>
            <person name="Lundell T."/>
            <person name="Martin R."/>
            <person name="McLaughlin D.J."/>
            <person name="Morgenstern I."/>
            <person name="Morin E."/>
            <person name="Murat C."/>
            <person name="Nagy L.G."/>
            <person name="Nolan M."/>
            <person name="Ohm R.A."/>
            <person name="Patyshakuliyeva A."/>
            <person name="Rokas A."/>
            <person name="Ruiz-Duenas F.J."/>
            <person name="Sabat G."/>
            <person name="Salamov A."/>
            <person name="Samejima M."/>
            <person name="Schmutz J."/>
            <person name="Slot J.C."/>
            <person name="St John F."/>
            <person name="Stenlid J."/>
            <person name="Sun H."/>
            <person name="Sun S."/>
            <person name="Syed K."/>
            <person name="Tsang A."/>
            <person name="Wiebenga A."/>
            <person name="Young D."/>
            <person name="Pisabarro A."/>
            <person name="Eastwood D.C."/>
            <person name="Martin F."/>
            <person name="Cullen D."/>
            <person name="Grigoriev I.V."/>
            <person name="Hibbett D.S."/>
        </authorList>
    </citation>
    <scope>NUCLEOTIDE SEQUENCE</scope>
    <source>
        <strain evidence="7">FP-58527</strain>
    </source>
</reference>
<accession>S8ECP8</accession>
<dbReference type="STRING" id="743788.S8ECP8"/>
<dbReference type="GO" id="GO:0005739">
    <property type="term" value="C:mitochondrion"/>
    <property type="evidence" value="ECO:0007669"/>
    <property type="project" value="TreeGrafter"/>
</dbReference>
<feature type="domain" description="EngB-type G" evidence="5">
    <location>
        <begin position="86"/>
        <end position="269"/>
    </location>
</feature>
<keyword evidence="2" id="KW-0547">Nucleotide-binding</keyword>
<gene>
    <name evidence="6" type="ORF">FOMPIDRAFT_1030197</name>
</gene>
<dbReference type="GO" id="GO:0046872">
    <property type="term" value="F:metal ion binding"/>
    <property type="evidence" value="ECO:0007669"/>
    <property type="project" value="UniProtKB-KW"/>
</dbReference>
<dbReference type="Pfam" id="PF01926">
    <property type="entry name" value="MMR_HSR1"/>
    <property type="match status" value="1"/>
</dbReference>
<dbReference type="SUPFAM" id="SSF52540">
    <property type="entry name" value="P-loop containing nucleoside triphosphate hydrolases"/>
    <property type="match status" value="1"/>
</dbReference>
<dbReference type="EMBL" id="KE504145">
    <property type="protein sequence ID" value="EPT01019.1"/>
    <property type="molecule type" value="Genomic_DNA"/>
</dbReference>
<dbReference type="Gene3D" id="3.40.50.300">
    <property type="entry name" value="P-loop containing nucleotide triphosphate hydrolases"/>
    <property type="match status" value="1"/>
</dbReference>
<dbReference type="PANTHER" id="PTHR46498">
    <property type="entry name" value="GTP-BINDING PROTEIN 8"/>
    <property type="match status" value="1"/>
</dbReference>
<dbReference type="PROSITE" id="PS51706">
    <property type="entry name" value="G_ENGB"/>
    <property type="match status" value="1"/>
</dbReference>
<evidence type="ECO:0000259" key="5">
    <source>
        <dbReference type="PROSITE" id="PS51706"/>
    </source>
</evidence>
<dbReference type="HOGENOM" id="CLU_033732_2_1_1"/>
<evidence type="ECO:0000313" key="6">
    <source>
        <dbReference type="EMBL" id="EPT01019.1"/>
    </source>
</evidence>
<protein>
    <recommendedName>
        <fullName evidence="5">EngB-type G domain-containing protein</fullName>
    </recommendedName>
</protein>
<dbReference type="PANTHER" id="PTHR46498:SF1">
    <property type="entry name" value="GTP-BINDING PROTEIN 8"/>
    <property type="match status" value="1"/>
</dbReference>
<dbReference type="InterPro" id="IPR030393">
    <property type="entry name" value="G_ENGB_dom"/>
</dbReference>
<dbReference type="AlphaFoldDB" id="S8ECP8"/>
<dbReference type="OrthoDB" id="391988at2759"/>
<dbReference type="InParanoid" id="S8ECP8"/>
<dbReference type="GO" id="GO:0005525">
    <property type="term" value="F:GTP binding"/>
    <property type="evidence" value="ECO:0007669"/>
    <property type="project" value="UniProtKB-KW"/>
</dbReference>
<evidence type="ECO:0000256" key="2">
    <source>
        <dbReference type="ARBA" id="ARBA00022741"/>
    </source>
</evidence>
<organism evidence="6 7">
    <name type="scientific">Fomitopsis schrenkii</name>
    <name type="common">Brown rot fungus</name>
    <dbReference type="NCBI Taxonomy" id="2126942"/>
    <lineage>
        <taxon>Eukaryota</taxon>
        <taxon>Fungi</taxon>
        <taxon>Dikarya</taxon>
        <taxon>Basidiomycota</taxon>
        <taxon>Agaricomycotina</taxon>
        <taxon>Agaricomycetes</taxon>
        <taxon>Polyporales</taxon>
        <taxon>Fomitopsis</taxon>
    </lineage>
</organism>
<keyword evidence="3" id="KW-0460">Magnesium</keyword>
<dbReference type="InterPro" id="IPR006073">
    <property type="entry name" value="GTP-bd"/>
</dbReference>
<dbReference type="InterPro" id="IPR052279">
    <property type="entry name" value="EngB_GTPase"/>
</dbReference>
<evidence type="ECO:0000256" key="4">
    <source>
        <dbReference type="ARBA" id="ARBA00023134"/>
    </source>
</evidence>
<name>S8ECP8_FOMSC</name>
<proteinExistence type="predicted"/>
<evidence type="ECO:0000256" key="3">
    <source>
        <dbReference type="ARBA" id="ARBA00022842"/>
    </source>
</evidence>
<keyword evidence="1" id="KW-0479">Metal-binding</keyword>